<dbReference type="Proteomes" id="UP000542125">
    <property type="component" value="Unassembled WGS sequence"/>
</dbReference>
<evidence type="ECO:0000256" key="2">
    <source>
        <dbReference type="ARBA" id="ARBA00022801"/>
    </source>
</evidence>
<feature type="region of interest" description="Disordered" evidence="3">
    <location>
        <begin position="117"/>
        <end position="144"/>
    </location>
</feature>
<feature type="domain" description="Sulfatase N-terminal" evidence="4">
    <location>
        <begin position="7"/>
        <end position="421"/>
    </location>
</feature>
<name>A0A7Y9ITL5_9BURK</name>
<dbReference type="InterPro" id="IPR000917">
    <property type="entry name" value="Sulfatase_N"/>
</dbReference>
<dbReference type="EMBL" id="JACBYR010000001">
    <property type="protein sequence ID" value="NYE82857.1"/>
    <property type="molecule type" value="Genomic_DNA"/>
</dbReference>
<dbReference type="GO" id="GO:0004065">
    <property type="term" value="F:arylsulfatase activity"/>
    <property type="evidence" value="ECO:0007669"/>
    <property type="project" value="TreeGrafter"/>
</dbReference>
<dbReference type="Gene3D" id="3.40.720.10">
    <property type="entry name" value="Alkaline Phosphatase, subunit A"/>
    <property type="match status" value="1"/>
</dbReference>
<evidence type="ECO:0000313" key="5">
    <source>
        <dbReference type="EMBL" id="NYE82857.1"/>
    </source>
</evidence>
<dbReference type="PANTHER" id="PTHR42693">
    <property type="entry name" value="ARYLSULFATASE FAMILY MEMBER"/>
    <property type="match status" value="1"/>
</dbReference>
<dbReference type="SUPFAM" id="SSF53649">
    <property type="entry name" value="Alkaline phosphatase-like"/>
    <property type="match status" value="1"/>
</dbReference>
<feature type="compositionally biased region" description="Basic and acidic residues" evidence="3">
    <location>
        <begin position="131"/>
        <end position="144"/>
    </location>
</feature>
<organism evidence="5 6">
    <name type="scientific">Pigmentiphaga litoralis</name>
    <dbReference type="NCBI Taxonomy" id="516702"/>
    <lineage>
        <taxon>Bacteria</taxon>
        <taxon>Pseudomonadati</taxon>
        <taxon>Pseudomonadota</taxon>
        <taxon>Betaproteobacteria</taxon>
        <taxon>Burkholderiales</taxon>
        <taxon>Alcaligenaceae</taxon>
        <taxon>Pigmentiphaga</taxon>
    </lineage>
</organism>
<reference evidence="5 6" key="1">
    <citation type="submission" date="2020-07" db="EMBL/GenBank/DDBJ databases">
        <title>Genomic Encyclopedia of Type Strains, Phase IV (KMG-V): Genome sequencing to study the core and pangenomes of soil and plant-associated prokaryotes.</title>
        <authorList>
            <person name="Whitman W."/>
        </authorList>
    </citation>
    <scope>NUCLEOTIDE SEQUENCE [LARGE SCALE GENOMIC DNA]</scope>
    <source>
        <strain evidence="5 6">SAS40</strain>
    </source>
</reference>
<protein>
    <submittedName>
        <fullName evidence="5">Arylsulfatase A-like enzyme</fullName>
    </submittedName>
</protein>
<keyword evidence="2" id="KW-0378">Hydrolase</keyword>
<dbReference type="RefSeq" id="WP_179586069.1">
    <property type="nucleotide sequence ID" value="NZ_JACBYR010000001.1"/>
</dbReference>
<dbReference type="InterPro" id="IPR017850">
    <property type="entry name" value="Alkaline_phosphatase_core_sf"/>
</dbReference>
<evidence type="ECO:0000259" key="4">
    <source>
        <dbReference type="Pfam" id="PF00884"/>
    </source>
</evidence>
<comment type="caution">
    <text evidence="5">The sequence shown here is derived from an EMBL/GenBank/DDBJ whole genome shotgun (WGS) entry which is preliminary data.</text>
</comment>
<gene>
    <name evidence="5" type="ORF">FHW18_002128</name>
</gene>
<dbReference type="PANTHER" id="PTHR42693:SF53">
    <property type="entry name" value="ENDO-4-O-SULFATASE"/>
    <property type="match status" value="1"/>
</dbReference>
<comment type="similarity">
    <text evidence="1">Belongs to the sulfatase family.</text>
</comment>
<evidence type="ECO:0000256" key="3">
    <source>
        <dbReference type="SAM" id="MobiDB-lite"/>
    </source>
</evidence>
<proteinExistence type="inferred from homology"/>
<dbReference type="AlphaFoldDB" id="A0A7Y9ITL5"/>
<accession>A0A7Y9ITL5</accession>
<evidence type="ECO:0000313" key="6">
    <source>
        <dbReference type="Proteomes" id="UP000542125"/>
    </source>
</evidence>
<evidence type="ECO:0000256" key="1">
    <source>
        <dbReference type="ARBA" id="ARBA00008779"/>
    </source>
</evidence>
<sequence length="538" mass="59742">MNPGKRPNVILFITDQQRADHVGFAGNTVLRTPHLDALAADGVRGDQFYVASTTCMSNRATLMTGRMPSLHGVLHNGIPLSRQHTTFVELLRDAGYATALFGKSHLQNFGYDNPNKRGWENLNGGTPPPDALRDAHKDPRRGPEYENEWTPLWKQSPDHGVETPFYGFNHVTLCTLHADQVQGDYARWLATRHPDPDSLRGRANATPDDRYCAPQAWRTKVPVELYPTTFVAEQTSGWIEDHVSRPDAAPFYIQCSFPDPHHPLTPPGKYWDMYDPDAMALPASFHQEDKPALLAAVHRYTQAGGNREAYAPFSVDERECKEMIALTYGMISLVDDAIGSVMKTLDRLGIADDTVIIFTSDHGEMMGDHGIMLKGPLHYRSVAQVPFVWRDPALPASRRGQAMPEVASTLDLAQTILARVGLAPYNGIQGVNLLPWLAGDATTSPARAGVVVENEPMQFLFDRPARFRVRTLFNGAWRLTLSEDEAACECYDLTNDPQEVVNVWSVPEARAQRDALIAQLAVEMIRLTETSPLPTAQA</sequence>
<dbReference type="InterPro" id="IPR050738">
    <property type="entry name" value="Sulfatase"/>
</dbReference>
<keyword evidence="6" id="KW-1185">Reference proteome</keyword>
<dbReference type="Pfam" id="PF00884">
    <property type="entry name" value="Sulfatase"/>
    <property type="match status" value="1"/>
</dbReference>